<protein>
    <submittedName>
        <fullName evidence="2">Beta-lactamase family protein</fullName>
    </submittedName>
</protein>
<dbReference type="InterPro" id="IPR001466">
    <property type="entry name" value="Beta-lactam-related"/>
</dbReference>
<organism evidence="2 3">
    <name type="scientific">Spirosoma profusum</name>
    <dbReference type="NCBI Taxonomy" id="2771354"/>
    <lineage>
        <taxon>Bacteria</taxon>
        <taxon>Pseudomonadati</taxon>
        <taxon>Bacteroidota</taxon>
        <taxon>Cytophagia</taxon>
        <taxon>Cytophagales</taxon>
        <taxon>Cytophagaceae</taxon>
        <taxon>Spirosoma</taxon>
    </lineage>
</organism>
<keyword evidence="3" id="KW-1185">Reference proteome</keyword>
<feature type="domain" description="Beta-lactamase-related" evidence="1">
    <location>
        <begin position="8"/>
        <end position="340"/>
    </location>
</feature>
<dbReference type="Pfam" id="PF00144">
    <property type="entry name" value="Beta-lactamase"/>
    <property type="match status" value="1"/>
</dbReference>
<evidence type="ECO:0000313" key="2">
    <source>
        <dbReference type="EMBL" id="MBD2705844.1"/>
    </source>
</evidence>
<dbReference type="SUPFAM" id="SSF56601">
    <property type="entry name" value="beta-lactamase/transpeptidase-like"/>
    <property type="match status" value="1"/>
</dbReference>
<accession>A0A927AWU3</accession>
<sequence>MVNRLGTTFSKDPKTVGLSIGIVDHGKSYFYNFGTTTVGQHQPPTQHTIYEVGSITKTFVSFILAQAVLEHKVSLQDDIRTYLKGSYPNLAYKGHPIRLVHLANTTSLLPDWLPELPAQMKTMTADSALSYKIKVYQRLTKQDLLAALHTVKLDTIPGFHPKHSNAAGQLLGYILEDVYQQPFEELLKKYITQPIGMKSTSFLPAIHSAQVATGYTAEGKSAVYESVMPYFKLAGGIGSTTADLVKYIQLFLSSSNQVAGLSVKKTIDVRVSTGKVVAMRAADTASPEIYSLGLSWFSYQPEANRLQVWADGGTNGFNSYLVLYPKQQSGVVLLANKSSETIFRSLPGMAYEISKVLGQN</sequence>
<reference evidence="2" key="1">
    <citation type="submission" date="2020-09" db="EMBL/GenBank/DDBJ databases">
        <authorList>
            <person name="Kim M.K."/>
        </authorList>
    </citation>
    <scope>NUCLEOTIDE SEQUENCE</scope>
    <source>
        <strain evidence="2">BT702</strain>
    </source>
</reference>
<gene>
    <name evidence="2" type="ORF">IC229_34925</name>
</gene>
<dbReference type="PANTHER" id="PTHR46825">
    <property type="entry name" value="D-ALANYL-D-ALANINE-CARBOXYPEPTIDASE/ENDOPEPTIDASE AMPH"/>
    <property type="match status" value="1"/>
</dbReference>
<comment type="caution">
    <text evidence="2">The sequence shown here is derived from an EMBL/GenBank/DDBJ whole genome shotgun (WGS) entry which is preliminary data.</text>
</comment>
<dbReference type="Proteomes" id="UP000598820">
    <property type="component" value="Unassembled WGS sequence"/>
</dbReference>
<dbReference type="InterPro" id="IPR012338">
    <property type="entry name" value="Beta-lactam/transpept-like"/>
</dbReference>
<evidence type="ECO:0000313" key="3">
    <source>
        <dbReference type="Proteomes" id="UP000598820"/>
    </source>
</evidence>
<dbReference type="Gene3D" id="3.40.710.10">
    <property type="entry name" value="DD-peptidase/beta-lactamase superfamily"/>
    <property type="match status" value="1"/>
</dbReference>
<dbReference type="InterPro" id="IPR050491">
    <property type="entry name" value="AmpC-like"/>
</dbReference>
<evidence type="ECO:0000259" key="1">
    <source>
        <dbReference type="Pfam" id="PF00144"/>
    </source>
</evidence>
<name>A0A927AWU3_9BACT</name>
<dbReference type="RefSeq" id="WP_190893644.1">
    <property type="nucleotide sequence ID" value="NZ_JACWZY010000075.1"/>
</dbReference>
<dbReference type="EMBL" id="JACWZY010000075">
    <property type="protein sequence ID" value="MBD2705844.1"/>
    <property type="molecule type" value="Genomic_DNA"/>
</dbReference>
<dbReference type="AlphaFoldDB" id="A0A927AWU3"/>
<proteinExistence type="predicted"/>
<dbReference type="PANTHER" id="PTHR46825:SF8">
    <property type="entry name" value="BETA-LACTAMASE-RELATED"/>
    <property type="match status" value="1"/>
</dbReference>